<feature type="domain" description="AB hydrolase-1" evidence="1">
    <location>
        <begin position="78"/>
        <end position="184"/>
    </location>
</feature>
<keyword evidence="3" id="KW-1185">Reference proteome</keyword>
<evidence type="ECO:0000313" key="2">
    <source>
        <dbReference type="EMBL" id="NJB72692.1"/>
    </source>
</evidence>
<comment type="caution">
    <text evidence="2">The sequence shown here is derived from an EMBL/GenBank/DDBJ whole genome shotgun (WGS) entry which is preliminary data.</text>
</comment>
<sequence length="278" mass="32017">MKKLLNKYIPLAYGAYFNVSILFAKQKTVAKAFSLFCTVRNGKVLPNQKEYLDAAKNETDEVLGHTLQSYTWKGKKDTVLLLHGWESNTFRWRNLIAKLKEADYNVVAFDAPAHGYSSGKELNVPLYTECTQYYIEKYRPQHIIAHSVGGMNALYSQYKYPDSSIKKIVTIGSPSELSEIMNQYKTTVKYNTRVERALEDYFMNRFGFRTTEFSTSEFVKTNTKKGFVIHDVLDMVVPFKSSEKVHGNWKDSKLLKTKGLGHSMHQEEINNAIIEFLK</sequence>
<dbReference type="AlphaFoldDB" id="A0A846R163"/>
<dbReference type="PANTHER" id="PTHR43689">
    <property type="entry name" value="HYDROLASE"/>
    <property type="match status" value="1"/>
</dbReference>
<dbReference type="EMBL" id="JAATJJ010000002">
    <property type="protein sequence ID" value="NJB72692.1"/>
    <property type="molecule type" value="Genomic_DNA"/>
</dbReference>
<gene>
    <name evidence="2" type="ORF">GGR42_003183</name>
</gene>
<dbReference type="Pfam" id="PF00561">
    <property type="entry name" value="Abhydrolase_1"/>
    <property type="match status" value="1"/>
</dbReference>
<evidence type="ECO:0000259" key="1">
    <source>
        <dbReference type="Pfam" id="PF00561"/>
    </source>
</evidence>
<organism evidence="2 3">
    <name type="scientific">Saonia flava</name>
    <dbReference type="NCBI Taxonomy" id="523696"/>
    <lineage>
        <taxon>Bacteria</taxon>
        <taxon>Pseudomonadati</taxon>
        <taxon>Bacteroidota</taxon>
        <taxon>Flavobacteriia</taxon>
        <taxon>Flavobacteriales</taxon>
        <taxon>Flavobacteriaceae</taxon>
        <taxon>Saonia</taxon>
    </lineage>
</organism>
<accession>A0A846R163</accession>
<dbReference type="SUPFAM" id="SSF53474">
    <property type="entry name" value="alpha/beta-Hydrolases"/>
    <property type="match status" value="1"/>
</dbReference>
<reference evidence="2 3" key="1">
    <citation type="submission" date="2020-03" db="EMBL/GenBank/DDBJ databases">
        <title>Genomic Encyclopedia of Type Strains, Phase IV (KMG-IV): sequencing the most valuable type-strain genomes for metagenomic binning, comparative biology and taxonomic classification.</title>
        <authorList>
            <person name="Goeker M."/>
        </authorList>
    </citation>
    <scope>NUCLEOTIDE SEQUENCE [LARGE SCALE GENOMIC DNA]</scope>
    <source>
        <strain evidence="2 3">DSM 29762</strain>
    </source>
</reference>
<proteinExistence type="predicted"/>
<dbReference type="InterPro" id="IPR000073">
    <property type="entry name" value="AB_hydrolase_1"/>
</dbReference>
<dbReference type="PANTHER" id="PTHR43689:SF8">
    <property type="entry name" value="ALPHA_BETA-HYDROLASES SUPERFAMILY PROTEIN"/>
    <property type="match status" value="1"/>
</dbReference>
<evidence type="ECO:0000313" key="3">
    <source>
        <dbReference type="Proteomes" id="UP000590442"/>
    </source>
</evidence>
<dbReference type="Proteomes" id="UP000590442">
    <property type="component" value="Unassembled WGS sequence"/>
</dbReference>
<protein>
    <submittedName>
        <fullName evidence="2">Pimeloyl-ACP methyl ester carboxylesterase</fullName>
    </submittedName>
</protein>
<dbReference type="InterPro" id="IPR029058">
    <property type="entry name" value="AB_hydrolase_fold"/>
</dbReference>
<dbReference type="Gene3D" id="3.40.50.1820">
    <property type="entry name" value="alpha/beta hydrolase"/>
    <property type="match status" value="1"/>
</dbReference>
<dbReference type="RefSeq" id="WP_167965974.1">
    <property type="nucleotide sequence ID" value="NZ_JAATJJ010000002.1"/>
</dbReference>
<name>A0A846R163_9FLAO</name>